<dbReference type="InterPro" id="IPR050259">
    <property type="entry name" value="SDR"/>
</dbReference>
<reference evidence="4 5" key="1">
    <citation type="submission" date="2019-07" db="EMBL/GenBank/DDBJ databases">
        <title>Whole genome shotgun sequence of Pseudonocardia asaccharolytica NBRC 16224.</title>
        <authorList>
            <person name="Hosoyama A."/>
            <person name="Uohara A."/>
            <person name="Ohji S."/>
            <person name="Ichikawa N."/>
        </authorList>
    </citation>
    <scope>NUCLEOTIDE SEQUENCE [LARGE SCALE GENOMIC DNA]</scope>
    <source>
        <strain evidence="4 5">NBRC 16224</strain>
    </source>
</reference>
<comment type="similarity">
    <text evidence="1">Belongs to the short-chain dehydrogenases/reductases (SDR) family.</text>
</comment>
<keyword evidence="5" id="KW-1185">Reference proteome</keyword>
<accession>A0A511CZF6</accession>
<dbReference type="InterPro" id="IPR057326">
    <property type="entry name" value="KR_dom"/>
</dbReference>
<dbReference type="SUPFAM" id="SSF51735">
    <property type="entry name" value="NAD(P)-binding Rossmann-fold domains"/>
    <property type="match status" value="1"/>
</dbReference>
<dbReference type="STRING" id="1123024.GCA_000423625_02366"/>
<protein>
    <submittedName>
        <fullName evidence="4">Beta-ketoacyl-ACP reductase</fullName>
    </submittedName>
</protein>
<organism evidence="4 5">
    <name type="scientific">Pseudonocardia asaccharolytica DSM 44247 = NBRC 16224</name>
    <dbReference type="NCBI Taxonomy" id="1123024"/>
    <lineage>
        <taxon>Bacteria</taxon>
        <taxon>Bacillati</taxon>
        <taxon>Actinomycetota</taxon>
        <taxon>Actinomycetes</taxon>
        <taxon>Pseudonocardiales</taxon>
        <taxon>Pseudonocardiaceae</taxon>
        <taxon>Pseudonocardia</taxon>
    </lineage>
</organism>
<dbReference type="Gene3D" id="3.40.50.720">
    <property type="entry name" value="NAD(P)-binding Rossmann-like Domain"/>
    <property type="match status" value="1"/>
</dbReference>
<evidence type="ECO:0000259" key="3">
    <source>
        <dbReference type="SMART" id="SM00822"/>
    </source>
</evidence>
<feature type="domain" description="Ketoreductase" evidence="3">
    <location>
        <begin position="18"/>
        <end position="201"/>
    </location>
</feature>
<dbReference type="PANTHER" id="PTHR42879:SF2">
    <property type="entry name" value="3-OXOACYL-[ACYL-CARRIER-PROTEIN] REDUCTASE FABG"/>
    <property type="match status" value="1"/>
</dbReference>
<evidence type="ECO:0000313" key="5">
    <source>
        <dbReference type="Proteomes" id="UP000321328"/>
    </source>
</evidence>
<dbReference type="PANTHER" id="PTHR42879">
    <property type="entry name" value="3-OXOACYL-(ACYL-CARRIER-PROTEIN) REDUCTASE"/>
    <property type="match status" value="1"/>
</dbReference>
<name>A0A511CZF6_9PSEU</name>
<comment type="caution">
    <text evidence="4">The sequence shown here is derived from an EMBL/GenBank/DDBJ whole genome shotgun (WGS) entry which is preliminary data.</text>
</comment>
<dbReference type="EMBL" id="BJVI01000013">
    <property type="protein sequence ID" value="GEL17925.1"/>
    <property type="molecule type" value="Genomic_DNA"/>
</dbReference>
<proteinExistence type="inferred from homology"/>
<evidence type="ECO:0000256" key="2">
    <source>
        <dbReference type="ARBA" id="ARBA00023002"/>
    </source>
</evidence>
<keyword evidence="2" id="KW-0560">Oxidoreductase</keyword>
<dbReference type="Pfam" id="PF13561">
    <property type="entry name" value="adh_short_C2"/>
    <property type="match status" value="1"/>
</dbReference>
<dbReference type="Proteomes" id="UP000321328">
    <property type="component" value="Unassembled WGS sequence"/>
</dbReference>
<dbReference type="InterPro" id="IPR002347">
    <property type="entry name" value="SDR_fam"/>
</dbReference>
<sequence length="266" mass="27330">MQSDPGPDSPTTGTSSQRVAIITGATGSLGRAIAHRLASAGFRLALVGRRQPVLDELAAELDAAESGIVTTVVADLAEPGGAARAVTHAHDRFGRMDVLVNNAGGWSGSALGPFAEKSEKDLRAELEDNLISTVLACRAAVPHMLEQRYGRIVNISSVAGIIGLDGHAAYSAAKAGHIGLARQLAFELGKDGITANCVAPGPVSTVQVRQMIEQGHPGIQTMLEATPTGRLTSAEQIADAVAFFASETAGQINGQFLVIDGGMSSA</sequence>
<dbReference type="GO" id="GO:0016491">
    <property type="term" value="F:oxidoreductase activity"/>
    <property type="evidence" value="ECO:0007669"/>
    <property type="project" value="UniProtKB-KW"/>
</dbReference>
<dbReference type="PRINTS" id="PR00080">
    <property type="entry name" value="SDRFAMILY"/>
</dbReference>
<dbReference type="FunFam" id="3.40.50.720:FF:000084">
    <property type="entry name" value="Short-chain dehydrogenase reductase"/>
    <property type="match status" value="1"/>
</dbReference>
<gene>
    <name evidence="4" type="ORF">PA7_17620</name>
</gene>
<evidence type="ECO:0000256" key="1">
    <source>
        <dbReference type="ARBA" id="ARBA00006484"/>
    </source>
</evidence>
<dbReference type="InterPro" id="IPR036291">
    <property type="entry name" value="NAD(P)-bd_dom_sf"/>
</dbReference>
<dbReference type="AlphaFoldDB" id="A0A511CZF6"/>
<evidence type="ECO:0000313" key="4">
    <source>
        <dbReference type="EMBL" id="GEL17925.1"/>
    </source>
</evidence>
<dbReference type="CDD" id="cd05233">
    <property type="entry name" value="SDR_c"/>
    <property type="match status" value="1"/>
</dbReference>
<dbReference type="SMART" id="SM00822">
    <property type="entry name" value="PKS_KR"/>
    <property type="match status" value="1"/>
</dbReference>
<dbReference type="PRINTS" id="PR00081">
    <property type="entry name" value="GDHRDH"/>
</dbReference>